<organism evidence="1 2">
    <name type="scientific">Saprolegnia parasitica (strain CBS 223.65)</name>
    <dbReference type="NCBI Taxonomy" id="695850"/>
    <lineage>
        <taxon>Eukaryota</taxon>
        <taxon>Sar</taxon>
        <taxon>Stramenopiles</taxon>
        <taxon>Oomycota</taxon>
        <taxon>Saprolegniomycetes</taxon>
        <taxon>Saprolegniales</taxon>
        <taxon>Saprolegniaceae</taxon>
        <taxon>Saprolegnia</taxon>
    </lineage>
</organism>
<sequence length="152" mass="17293">HQANDNSSAQISSSPRTLECLSRAKLAREIAEESGSRRARARRALQMASRCVRRLGMRSDCIFSRDKNDALPAKPLIDTTDKVRTPFRRRRVLQNVPTSASRPGVMLHYELGILKQYDLVGPSSRTASSHTYIHRGQRDPRWISLPRRRANT</sequence>
<evidence type="ECO:0000313" key="1">
    <source>
        <dbReference type="EMBL" id="KDO16522.1"/>
    </source>
</evidence>
<dbReference type="KEGG" id="spar:SPRG_17733"/>
<protein>
    <submittedName>
        <fullName evidence="1">Uncharacterized protein</fullName>
    </submittedName>
</protein>
<gene>
    <name evidence="1" type="ORF">SPRG_17733</name>
</gene>
<dbReference type="RefSeq" id="XP_012212771.1">
    <property type="nucleotide sequence ID" value="XM_012357381.1"/>
</dbReference>
<dbReference type="Proteomes" id="UP000030745">
    <property type="component" value="Unassembled WGS sequence"/>
</dbReference>
<feature type="non-terminal residue" evidence="1">
    <location>
        <position position="1"/>
    </location>
</feature>
<dbReference type="AlphaFoldDB" id="A0A067BP94"/>
<evidence type="ECO:0000313" key="2">
    <source>
        <dbReference type="Proteomes" id="UP000030745"/>
    </source>
</evidence>
<accession>A0A067BP94</accession>
<dbReference type="GeneID" id="24139263"/>
<reference evidence="1 2" key="1">
    <citation type="journal article" date="2013" name="PLoS Genet.">
        <title>Distinctive expansion of potential virulence genes in the genome of the oomycete fish pathogen Saprolegnia parasitica.</title>
        <authorList>
            <person name="Jiang R.H."/>
            <person name="de Bruijn I."/>
            <person name="Haas B.J."/>
            <person name="Belmonte R."/>
            <person name="Lobach L."/>
            <person name="Christie J."/>
            <person name="van den Ackerveken G."/>
            <person name="Bottin A."/>
            <person name="Bulone V."/>
            <person name="Diaz-Moreno S.M."/>
            <person name="Dumas B."/>
            <person name="Fan L."/>
            <person name="Gaulin E."/>
            <person name="Govers F."/>
            <person name="Grenville-Briggs L.J."/>
            <person name="Horner N.R."/>
            <person name="Levin J.Z."/>
            <person name="Mammella M."/>
            <person name="Meijer H.J."/>
            <person name="Morris P."/>
            <person name="Nusbaum C."/>
            <person name="Oome S."/>
            <person name="Phillips A.J."/>
            <person name="van Rooyen D."/>
            <person name="Rzeszutek E."/>
            <person name="Saraiva M."/>
            <person name="Secombes C.J."/>
            <person name="Seidl M.F."/>
            <person name="Snel B."/>
            <person name="Stassen J.H."/>
            <person name="Sykes S."/>
            <person name="Tripathy S."/>
            <person name="van den Berg H."/>
            <person name="Vega-Arreguin J.C."/>
            <person name="Wawra S."/>
            <person name="Young S.K."/>
            <person name="Zeng Q."/>
            <person name="Dieguez-Uribeondo J."/>
            <person name="Russ C."/>
            <person name="Tyler B.M."/>
            <person name="van West P."/>
        </authorList>
    </citation>
    <scope>NUCLEOTIDE SEQUENCE [LARGE SCALE GENOMIC DNA]</scope>
    <source>
        <strain evidence="1 2">CBS 223.65</strain>
    </source>
</reference>
<name>A0A067BP94_SAPPC</name>
<dbReference type="VEuPathDB" id="FungiDB:SPRG_17733"/>
<keyword evidence="2" id="KW-1185">Reference proteome</keyword>
<dbReference type="EMBL" id="KK584070">
    <property type="protein sequence ID" value="KDO16522.1"/>
    <property type="molecule type" value="Genomic_DNA"/>
</dbReference>
<proteinExistence type="predicted"/>